<reference evidence="3 4" key="1">
    <citation type="submission" date="2019-11" db="EMBL/GenBank/DDBJ databases">
        <authorList>
            <person name="Cho J.-C."/>
        </authorList>
    </citation>
    <scope>NUCLEOTIDE SEQUENCE [LARGE SCALE GENOMIC DNA]</scope>
    <source>
        <strain evidence="2 3">JH1073</strain>
        <strain evidence="1 4">JH702</strain>
    </source>
</reference>
<name>A0AAJ5ZF76_9CHLR</name>
<gene>
    <name evidence="1" type="ORF">GKO46_09295</name>
    <name evidence="2" type="ORF">GKO48_12245</name>
</gene>
<evidence type="ECO:0000313" key="3">
    <source>
        <dbReference type="Proteomes" id="UP001219901"/>
    </source>
</evidence>
<evidence type="ECO:0000313" key="1">
    <source>
        <dbReference type="EMBL" id="MDG0867263.1"/>
    </source>
</evidence>
<reference evidence="2" key="2">
    <citation type="journal article" date="2023" name="Nat. Commun.">
        <title>Cultivation of marine bacteria of the SAR202 clade.</title>
        <authorList>
            <person name="Lim Y."/>
            <person name="Seo J.H."/>
            <person name="Giovannoni S.J."/>
            <person name="Kang I."/>
            <person name="Cho J.C."/>
        </authorList>
    </citation>
    <scope>NUCLEOTIDE SEQUENCE</scope>
    <source>
        <strain evidence="2">JH1073</strain>
    </source>
</reference>
<sequence>MKFGFFGTAGFKAGFGRVVGARFGGTEKANRSTRVTVDRLDAVDGIGGEWASAKYGDYYATSSAVYAAVRTRADAVGRPELRVEKLTGSDGEQVWQKVDFSHPLQRLIDRSNGSWSRAELVRAIESNLLLWGSAFLGIEKDESGAVSELWPLRPDRMRVIPDVRKYVRGFVYEHAGERAAYLPEEMVWFRQYNPLEEFAGLSAVAPARLSVDMGFEAQRFNRNFFANSATPGDLAITSDESPTDEEVSAFYSRWDSRFKGSSRSHRPILLGRGMDAKRLGLTQRDMEFSKALEWSVEEVSRSFGVPTVFLGELENATLSNVSTFERFLWRNTIVPELKLTEDCLNRSLVPAFGLSTREYRFKFDISEVEALNDSEDSQVAREVSLVNAGVVTPNEVRARHGLEAEEWGVGAKVG</sequence>
<dbReference type="Pfam" id="PF04860">
    <property type="entry name" value="Phage_portal"/>
    <property type="match status" value="1"/>
</dbReference>
<keyword evidence="3" id="KW-1185">Reference proteome</keyword>
<dbReference type="Proteomes" id="UP001321249">
    <property type="component" value="Unassembled WGS sequence"/>
</dbReference>
<dbReference type="RefSeq" id="WP_342825458.1">
    <property type="nucleotide sequence ID" value="NZ_CP046146.1"/>
</dbReference>
<organism evidence="2 3">
    <name type="scientific">Candidatus Lucifugimonas marina</name>
    <dbReference type="NCBI Taxonomy" id="3038979"/>
    <lineage>
        <taxon>Bacteria</taxon>
        <taxon>Bacillati</taxon>
        <taxon>Chloroflexota</taxon>
        <taxon>Dehalococcoidia</taxon>
        <taxon>SAR202 cluster</taxon>
        <taxon>Candidatus Lucifugimonadales</taxon>
        <taxon>Candidatus Lucifugimonadaceae</taxon>
        <taxon>Candidatus Lucifugimonas</taxon>
    </lineage>
</organism>
<evidence type="ECO:0000313" key="4">
    <source>
        <dbReference type="Proteomes" id="UP001321249"/>
    </source>
</evidence>
<protein>
    <submittedName>
        <fullName evidence="2">Phage portal protein</fullName>
    </submittedName>
</protein>
<reference evidence="3" key="3">
    <citation type="submission" date="2023-06" db="EMBL/GenBank/DDBJ databases">
        <title>Pangenomics reveal diversification of enzyme families and niche specialization in globally abundant SAR202 bacteria.</title>
        <authorList>
            <person name="Saw J.H.W."/>
        </authorList>
    </citation>
    <scope>NUCLEOTIDE SEQUENCE [LARGE SCALE GENOMIC DNA]</scope>
    <source>
        <strain evidence="3">JH1073</strain>
    </source>
</reference>
<dbReference type="EMBL" id="WMBE01000003">
    <property type="protein sequence ID" value="MDG0867263.1"/>
    <property type="molecule type" value="Genomic_DNA"/>
</dbReference>
<dbReference type="AlphaFoldDB" id="A0AAJ5ZF76"/>
<dbReference type="Proteomes" id="UP001219901">
    <property type="component" value="Chromosome"/>
</dbReference>
<dbReference type="InterPro" id="IPR006944">
    <property type="entry name" value="Phage/GTA_portal"/>
</dbReference>
<dbReference type="NCBIfam" id="TIGR01537">
    <property type="entry name" value="portal_HK97"/>
    <property type="match status" value="1"/>
</dbReference>
<proteinExistence type="predicted"/>
<dbReference type="EMBL" id="CP046147">
    <property type="protein sequence ID" value="WFG40347.1"/>
    <property type="molecule type" value="Genomic_DNA"/>
</dbReference>
<dbReference type="InterPro" id="IPR006427">
    <property type="entry name" value="Portal_HK97"/>
</dbReference>
<accession>A0AAJ5ZF76</accession>
<evidence type="ECO:0000313" key="2">
    <source>
        <dbReference type="EMBL" id="WFG40347.1"/>
    </source>
</evidence>